<evidence type="ECO:0000256" key="5">
    <source>
        <dbReference type="ARBA" id="ARBA00022734"/>
    </source>
</evidence>
<evidence type="ECO:0000313" key="16">
    <source>
        <dbReference type="Proteomes" id="UP000005204"/>
    </source>
</evidence>
<keyword evidence="13" id="KW-0328">Glycosyltransferase</keyword>
<keyword evidence="8 13" id="KW-0333">Golgi apparatus</keyword>
<keyword evidence="10 13" id="KW-1015">Disulfide bond</keyword>
<dbReference type="GO" id="GO:0006493">
    <property type="term" value="P:protein O-linked glycosylation"/>
    <property type="evidence" value="ECO:0007669"/>
    <property type="project" value="TreeGrafter"/>
</dbReference>
<evidence type="ECO:0000256" key="8">
    <source>
        <dbReference type="ARBA" id="ARBA00023034"/>
    </source>
</evidence>
<dbReference type="InterPro" id="IPR035992">
    <property type="entry name" value="Ricin_B-like_lectins"/>
</dbReference>
<evidence type="ECO:0000259" key="14">
    <source>
        <dbReference type="SMART" id="SM00458"/>
    </source>
</evidence>
<keyword evidence="4" id="KW-0812">Transmembrane</keyword>
<dbReference type="GeneID" id="101738790"/>
<dbReference type="Proteomes" id="UP000005204">
    <property type="component" value="Unassembled WGS sequence"/>
</dbReference>
<evidence type="ECO:0000313" key="15">
    <source>
        <dbReference type="EnsemblMetazoa" id="XP_037868581.1"/>
    </source>
</evidence>
<dbReference type="Gene3D" id="3.90.550.10">
    <property type="entry name" value="Spore Coat Polysaccharide Biosynthesis Protein SpsA, Chain A"/>
    <property type="match status" value="1"/>
</dbReference>
<protein>
    <recommendedName>
        <fullName evidence="13">Polypeptide N-acetylgalactosaminyltransferase</fullName>
        <ecNumber evidence="13">2.4.1.-</ecNumber>
    </recommendedName>
    <alternativeName>
        <fullName evidence="13">Protein-UDP acetylgalactosaminyltransferase</fullName>
    </alternativeName>
</protein>
<dbReference type="PROSITE" id="PS50231">
    <property type="entry name" value="RICIN_B_LECTIN"/>
    <property type="match status" value="1"/>
</dbReference>
<keyword evidence="11" id="KW-0325">Glycoprotein</keyword>
<dbReference type="EC" id="2.4.1.-" evidence="13"/>
<dbReference type="RefSeq" id="XP_062525906.1">
    <property type="nucleotide sequence ID" value="XM_062669922.1"/>
</dbReference>
<keyword evidence="6" id="KW-0735">Signal-anchor</keyword>
<reference evidence="16" key="1">
    <citation type="journal article" date="2008" name="Insect Biochem. Mol. Biol.">
        <title>The genome of a lepidopteran model insect, the silkworm Bombyx mori.</title>
        <authorList>
            <consortium name="International Silkworm Genome Consortium"/>
        </authorList>
    </citation>
    <scope>NUCLEOTIDE SEQUENCE [LARGE SCALE GENOMIC DNA]</scope>
    <source>
        <strain evidence="16">p50T</strain>
    </source>
</reference>
<comment type="pathway">
    <text evidence="13">Protein modification; protein glycosylation.</text>
</comment>
<dbReference type="InterPro" id="IPR001173">
    <property type="entry name" value="Glyco_trans_2-like"/>
</dbReference>
<keyword evidence="16" id="KW-1185">Reference proteome</keyword>
<evidence type="ECO:0000256" key="11">
    <source>
        <dbReference type="ARBA" id="ARBA00023180"/>
    </source>
</evidence>
<dbReference type="SUPFAM" id="SSF53448">
    <property type="entry name" value="Nucleotide-diphospho-sugar transferases"/>
    <property type="match status" value="1"/>
</dbReference>
<evidence type="ECO:0000256" key="4">
    <source>
        <dbReference type="ARBA" id="ARBA00022692"/>
    </source>
</evidence>
<dbReference type="GO" id="GO:0004653">
    <property type="term" value="F:polypeptide N-acetylgalactosaminyltransferase activity"/>
    <property type="evidence" value="ECO:0007669"/>
    <property type="project" value="TreeGrafter"/>
</dbReference>
<dbReference type="SUPFAM" id="SSF50370">
    <property type="entry name" value="Ricin B-like lectins"/>
    <property type="match status" value="1"/>
</dbReference>
<comment type="subcellular location">
    <subcellularLocation>
        <location evidence="2 13">Golgi apparatus membrane</location>
        <topology evidence="2 13">Single-pass type II membrane protein</topology>
    </subcellularLocation>
</comment>
<keyword evidence="12 13" id="KW-0464">Manganese</keyword>
<evidence type="ECO:0000256" key="10">
    <source>
        <dbReference type="ARBA" id="ARBA00023157"/>
    </source>
</evidence>
<keyword evidence="5 13" id="KW-0430">Lectin</keyword>
<organism evidence="15 16">
    <name type="scientific">Bombyx mori</name>
    <name type="common">Silk moth</name>
    <dbReference type="NCBI Taxonomy" id="7091"/>
    <lineage>
        <taxon>Eukaryota</taxon>
        <taxon>Metazoa</taxon>
        <taxon>Ecdysozoa</taxon>
        <taxon>Arthropoda</taxon>
        <taxon>Hexapoda</taxon>
        <taxon>Insecta</taxon>
        <taxon>Pterygota</taxon>
        <taxon>Neoptera</taxon>
        <taxon>Endopterygota</taxon>
        <taxon>Lepidoptera</taxon>
        <taxon>Glossata</taxon>
        <taxon>Ditrysia</taxon>
        <taxon>Bombycoidea</taxon>
        <taxon>Bombycidae</taxon>
        <taxon>Bombycinae</taxon>
        <taxon>Bombyx</taxon>
    </lineage>
</organism>
<comment type="cofactor">
    <cofactor evidence="1 13">
        <name>Mn(2+)</name>
        <dbReference type="ChEBI" id="CHEBI:29035"/>
    </cofactor>
</comment>
<evidence type="ECO:0000256" key="12">
    <source>
        <dbReference type="ARBA" id="ARBA00023211"/>
    </source>
</evidence>
<dbReference type="PANTHER" id="PTHR11675">
    <property type="entry name" value="N-ACETYLGALACTOSAMINYLTRANSFERASE"/>
    <property type="match status" value="1"/>
</dbReference>
<reference evidence="15" key="2">
    <citation type="submission" date="2022-06" db="UniProtKB">
        <authorList>
            <consortium name="EnsemblMetazoa"/>
        </authorList>
    </citation>
    <scope>IDENTIFICATION</scope>
    <source>
        <strain evidence="15">p50T (Dazao)</strain>
    </source>
</reference>
<dbReference type="GO" id="GO:0000139">
    <property type="term" value="C:Golgi membrane"/>
    <property type="evidence" value="ECO:0007669"/>
    <property type="project" value="UniProtKB-SubCell"/>
</dbReference>
<accession>A0A8R2LW49</accession>
<dbReference type="Gene3D" id="2.80.10.50">
    <property type="match status" value="1"/>
</dbReference>
<evidence type="ECO:0000256" key="6">
    <source>
        <dbReference type="ARBA" id="ARBA00022968"/>
    </source>
</evidence>
<dbReference type="CDD" id="cd02510">
    <property type="entry name" value="pp-GalNAc-T"/>
    <property type="match status" value="1"/>
</dbReference>
<dbReference type="EnsemblMetazoa" id="XM_038012653.1">
    <property type="protein sequence ID" value="XP_037868581.1"/>
    <property type="gene ID" value="LOC101738790"/>
</dbReference>
<evidence type="ECO:0000256" key="2">
    <source>
        <dbReference type="ARBA" id="ARBA00004323"/>
    </source>
</evidence>
<dbReference type="EnsemblMetazoa" id="XM_038012651.1">
    <property type="protein sequence ID" value="XP_037868579.1"/>
    <property type="gene ID" value="LOC101738790"/>
</dbReference>
<evidence type="ECO:0000256" key="7">
    <source>
        <dbReference type="ARBA" id="ARBA00022989"/>
    </source>
</evidence>
<dbReference type="RefSeq" id="XP_037868580.1">
    <property type="nucleotide sequence ID" value="XM_038012652.2"/>
</dbReference>
<evidence type="ECO:0000256" key="13">
    <source>
        <dbReference type="RuleBase" id="RU361242"/>
    </source>
</evidence>
<dbReference type="AlphaFoldDB" id="A0A8R2LW49"/>
<dbReference type="RefSeq" id="XP_037868579.1">
    <property type="nucleotide sequence ID" value="XM_038012651.2"/>
</dbReference>
<keyword evidence="13" id="KW-0808">Transferase</keyword>
<proteinExistence type="inferred from homology"/>
<dbReference type="RefSeq" id="XP_037868581.1">
    <property type="nucleotide sequence ID" value="XM_038012653.2"/>
</dbReference>
<dbReference type="EnsemblMetazoa" id="XM_038012652.1">
    <property type="protein sequence ID" value="XP_037868580.1"/>
    <property type="gene ID" value="LOC101738790"/>
</dbReference>
<dbReference type="RefSeq" id="XP_062525905.1">
    <property type="nucleotide sequence ID" value="XM_062669921.1"/>
</dbReference>
<evidence type="ECO:0000256" key="9">
    <source>
        <dbReference type="ARBA" id="ARBA00023136"/>
    </source>
</evidence>
<sequence length="591" mass="68578">MSRKAAKCFIIVFVIWVVSLVTVVREYMSNRVIVSDAKQYNHALNKLKKKQGSTTLSDFEVWNLFPSVGSKLSLNEKLSLIKGPDMPPGVNGKPVFLEKDLRTYVVQLVKKGWKEHAFNEFVSDLIPLNRSLLDPRDEWCKYRNYSTQLPRASVVICFHNEAWSTLLRTVHSVLNRTPRYLLKEIILVDDFSNMNHLQDPLYEYVRKIESIILVRTSHRLGLVKARLLGIKYASGSVIVFLDSHCECTAGWLEPLLDRIVQDDTRVVSPVVDSIHEDTFEYVAQDINDLRIGGFNWNLRFVWEGIPQEVFSEREHPAAPIQTPTISGGLFAINAKFFERLGFYDDQFEIWGAENLELSFKTWMCGGSLEIVPCSHVGHVFRKKFPYRKEGQTFRKNFVRLAEVWLDDYSKYFYQRIGNKKGNFGDVSQRKELRKKLNCKSFKWYLDNVYPQIRLPVDDAANGQIYHLTKGLCLDSANTLGNLRESVILSKCHSQGGNQYWTYTKYGEIQRDDLCLDYILNMITLFICRGRVASQIWYYDMHTKAIRNKNSNLCLSTAKYHTGYKLVLKRCLDTSNQKWIIENFDGKKLKLK</sequence>
<name>A0A8R2LW49_BOMMO</name>
<dbReference type="FunFam" id="3.90.550.10:FF:000053">
    <property type="entry name" value="Polypeptide N-acetylgalactosaminyltransferase"/>
    <property type="match status" value="1"/>
</dbReference>
<dbReference type="KEGG" id="bmor:101738790"/>
<evidence type="ECO:0000256" key="1">
    <source>
        <dbReference type="ARBA" id="ARBA00001936"/>
    </source>
</evidence>
<evidence type="ECO:0000256" key="3">
    <source>
        <dbReference type="ARBA" id="ARBA00005680"/>
    </source>
</evidence>
<dbReference type="GO" id="GO:0030246">
    <property type="term" value="F:carbohydrate binding"/>
    <property type="evidence" value="ECO:0007669"/>
    <property type="project" value="UniProtKB-KW"/>
</dbReference>
<dbReference type="SMART" id="SM00458">
    <property type="entry name" value="RICIN"/>
    <property type="match status" value="1"/>
</dbReference>
<keyword evidence="9" id="KW-0472">Membrane</keyword>
<dbReference type="InterPro" id="IPR000772">
    <property type="entry name" value="Ricin_B_lectin"/>
</dbReference>
<dbReference type="InterPro" id="IPR029044">
    <property type="entry name" value="Nucleotide-diphossugar_trans"/>
</dbReference>
<comment type="similarity">
    <text evidence="3 13">Belongs to the glycosyltransferase 2 family. GalNAc-T subfamily.</text>
</comment>
<dbReference type="InterPro" id="IPR045885">
    <property type="entry name" value="GalNAc-T"/>
</dbReference>
<feature type="domain" description="Ricin B lectin" evidence="14">
    <location>
        <begin position="461"/>
        <end position="581"/>
    </location>
</feature>
<dbReference type="PANTHER" id="PTHR11675:SF131">
    <property type="entry name" value="POLYPEPTIDE N-ACETYLGALACTOSAMINYLTRANSFERASE 9-RELATED"/>
    <property type="match status" value="1"/>
</dbReference>
<dbReference type="Pfam" id="PF00535">
    <property type="entry name" value="Glycos_transf_2"/>
    <property type="match status" value="1"/>
</dbReference>
<dbReference type="Pfam" id="PF00652">
    <property type="entry name" value="Ricin_B_lectin"/>
    <property type="match status" value="1"/>
</dbReference>
<keyword evidence="7" id="KW-1133">Transmembrane helix</keyword>